<comment type="caution">
    <text evidence="2">The sequence shown here is derived from an EMBL/GenBank/DDBJ whole genome shotgun (WGS) entry which is preliminary data.</text>
</comment>
<dbReference type="SMART" id="SM00507">
    <property type="entry name" value="HNHc"/>
    <property type="match status" value="1"/>
</dbReference>
<keyword evidence="2" id="KW-0378">Hydrolase</keyword>
<sequence length="165" mass="18951">MSKVLVLNASYEPLNITSWRRAVVLIIKGKAERIEHNGKLVYADLPLPTVIRLRHYVRVPYKEIPLTRRNLLHRDAHTCQYCGYAGDGLTLDHVLPRSRGGGDTWENMVAACVRCNVKKGNRTPKEANMPLQSPPRRPYSSLYFEVSRQVRSGIHQEWRKYVIGT</sequence>
<dbReference type="InterPro" id="IPR052892">
    <property type="entry name" value="NA-targeting_endonuclease"/>
</dbReference>
<protein>
    <submittedName>
        <fullName evidence="2">HNH endonuclease</fullName>
    </submittedName>
</protein>
<dbReference type="Gene3D" id="1.10.30.50">
    <property type="match status" value="1"/>
</dbReference>
<gene>
    <name evidence="2" type="ORF">ACFVKH_16220</name>
</gene>
<evidence type="ECO:0000259" key="1">
    <source>
        <dbReference type="SMART" id="SM00507"/>
    </source>
</evidence>
<keyword evidence="2" id="KW-0255">Endonuclease</keyword>
<proteinExistence type="predicted"/>
<feature type="domain" description="HNH nuclease" evidence="1">
    <location>
        <begin position="66"/>
        <end position="117"/>
    </location>
</feature>
<evidence type="ECO:0000313" key="2">
    <source>
        <dbReference type="EMBL" id="MFE4107835.1"/>
    </source>
</evidence>
<dbReference type="Proteomes" id="UP001600165">
    <property type="component" value="Unassembled WGS sequence"/>
</dbReference>
<dbReference type="PANTHER" id="PTHR33877">
    <property type="entry name" value="SLL1193 PROTEIN"/>
    <property type="match status" value="1"/>
</dbReference>
<dbReference type="Pfam" id="PF01844">
    <property type="entry name" value="HNH"/>
    <property type="match status" value="1"/>
</dbReference>
<dbReference type="InterPro" id="IPR003615">
    <property type="entry name" value="HNH_nuc"/>
</dbReference>
<reference evidence="2 3" key="1">
    <citation type="submission" date="2024-10" db="EMBL/GenBank/DDBJ databases">
        <authorList>
            <person name="Ratan Roy A."/>
            <person name="Morales Sandoval P.H."/>
            <person name="De Los Santos Villalobos S."/>
            <person name="Chakraborty S."/>
            <person name="Mukherjee J."/>
        </authorList>
    </citation>
    <scope>NUCLEOTIDE SEQUENCE [LARGE SCALE GENOMIC DNA]</scope>
    <source>
        <strain evidence="2 3">S1</strain>
    </source>
</reference>
<dbReference type="PANTHER" id="PTHR33877:SF2">
    <property type="entry name" value="OS07G0170200 PROTEIN"/>
    <property type="match status" value="1"/>
</dbReference>
<dbReference type="GO" id="GO:0004519">
    <property type="term" value="F:endonuclease activity"/>
    <property type="evidence" value="ECO:0007669"/>
    <property type="project" value="UniProtKB-KW"/>
</dbReference>
<dbReference type="RefSeq" id="WP_377966934.1">
    <property type="nucleotide sequence ID" value="NZ_JBHZOL010000094.1"/>
</dbReference>
<organism evidence="2 3">
    <name type="scientific">Almyronema epifaneia S1</name>
    <dbReference type="NCBI Taxonomy" id="2991925"/>
    <lineage>
        <taxon>Bacteria</taxon>
        <taxon>Bacillati</taxon>
        <taxon>Cyanobacteriota</taxon>
        <taxon>Cyanophyceae</taxon>
        <taxon>Nodosilineales</taxon>
        <taxon>Nodosilineaceae</taxon>
        <taxon>Almyronema</taxon>
        <taxon>Almyronema epifaneia</taxon>
    </lineage>
</organism>
<evidence type="ECO:0000313" key="3">
    <source>
        <dbReference type="Proteomes" id="UP001600165"/>
    </source>
</evidence>
<dbReference type="CDD" id="cd00085">
    <property type="entry name" value="HNHc"/>
    <property type="match status" value="1"/>
</dbReference>
<dbReference type="EMBL" id="JBHZOL010000094">
    <property type="protein sequence ID" value="MFE4107835.1"/>
    <property type="molecule type" value="Genomic_DNA"/>
</dbReference>
<dbReference type="InterPro" id="IPR002711">
    <property type="entry name" value="HNH"/>
</dbReference>
<name>A0ABW6IJQ7_9CYAN</name>
<keyword evidence="3" id="KW-1185">Reference proteome</keyword>
<keyword evidence="2" id="KW-0540">Nuclease</keyword>
<accession>A0ABW6IJQ7</accession>